<dbReference type="InterPro" id="IPR046357">
    <property type="entry name" value="PPIase_dom_sf"/>
</dbReference>
<keyword evidence="1" id="KW-0697">Rotamase</keyword>
<dbReference type="InterPro" id="IPR000297">
    <property type="entry name" value="PPIase_PpiC"/>
</dbReference>
<dbReference type="PROSITE" id="PS50198">
    <property type="entry name" value="PPIC_PPIASE_2"/>
    <property type="match status" value="2"/>
</dbReference>
<dbReference type="SUPFAM" id="SSF54534">
    <property type="entry name" value="FKBP-like"/>
    <property type="match status" value="2"/>
</dbReference>
<evidence type="ECO:0000313" key="5">
    <source>
        <dbReference type="Proteomes" id="UP000447545"/>
    </source>
</evidence>
<dbReference type="Gene3D" id="1.10.4030.10">
    <property type="entry name" value="Porin chaperone SurA, peptide-binding domain"/>
    <property type="match status" value="1"/>
</dbReference>
<evidence type="ECO:0000256" key="2">
    <source>
        <dbReference type="SAM" id="Phobius"/>
    </source>
</evidence>
<name>A0A7K1GEQ8_9FLAO</name>
<dbReference type="InterPro" id="IPR050245">
    <property type="entry name" value="PrsA_foldase"/>
</dbReference>
<keyword evidence="5" id="KW-1185">Reference proteome</keyword>
<evidence type="ECO:0000313" key="4">
    <source>
        <dbReference type="EMBL" id="MTE27792.1"/>
    </source>
</evidence>
<dbReference type="GO" id="GO:0003755">
    <property type="term" value="F:peptidyl-prolyl cis-trans isomerase activity"/>
    <property type="evidence" value="ECO:0007669"/>
    <property type="project" value="UniProtKB-KW"/>
</dbReference>
<comment type="caution">
    <text evidence="4">The sequence shown here is derived from an EMBL/GenBank/DDBJ whole genome shotgun (WGS) entry which is preliminary data.</text>
</comment>
<sequence>MILQKMQLKTINFKYITSTAAFCCMFFFGFIHSQEIIPDEETPKIKAKDSIVNQTRIKADGVAAVVGDYIVLESDLDREIAQLEAQGADLSGITRCELFGSLLEKKLYAHQAVQDSVIVNELYIQSLVEQQIQGIMAQTNGDMQGMLEFYKKDSEEALREEMYEINKNNYLAQEMQTKVIKDVEITPEEVRTFFNDIPEDERPTFGTELKVAQIVVIPEVTEEAKQEVIEKLKGYKKDVEENGASFTTKALFYSEDTGSKNNGGLLPTMNRKQPRMVKEFRDVAFNLQEGEISEPFETDFGYHIIYLEKIRGQEYDVRHILLRPKLTAEAIQKAKDEIDMVREKIVDGSISFAEAAREFSDEKETKYEGGQLTNPTTQDFNFELTKMDTEMYTQIQDLKDGEVSPVIQDEDRINRIKFKIMTVTDRINDHKADYSRDYLKIKELALQDKQIKAIEKWQKETIAETYIKINGEYRDCDYQSNWLKTQ</sequence>
<dbReference type="EMBL" id="WJYA01000007">
    <property type="protein sequence ID" value="MTE27792.1"/>
    <property type="molecule type" value="Genomic_DNA"/>
</dbReference>
<evidence type="ECO:0000259" key="3">
    <source>
        <dbReference type="PROSITE" id="PS50198"/>
    </source>
</evidence>
<dbReference type="Proteomes" id="UP000447545">
    <property type="component" value="Unassembled WGS sequence"/>
</dbReference>
<protein>
    <submittedName>
        <fullName evidence="4">Peptidylprolyl isomerase</fullName>
    </submittedName>
</protein>
<proteinExistence type="predicted"/>
<keyword evidence="2" id="KW-1133">Transmembrane helix</keyword>
<dbReference type="Gene3D" id="3.10.50.40">
    <property type="match status" value="2"/>
</dbReference>
<keyword evidence="2" id="KW-0812">Transmembrane</keyword>
<dbReference type="RefSeq" id="WP_155089804.1">
    <property type="nucleotide sequence ID" value="NZ_WJYA01000007.1"/>
</dbReference>
<dbReference type="Pfam" id="PF00639">
    <property type="entry name" value="Rotamase"/>
    <property type="match status" value="2"/>
</dbReference>
<reference evidence="4 5" key="1">
    <citation type="submission" date="2019-11" db="EMBL/GenBank/DDBJ databases">
        <title>Winogradskyella ouciana sp. nov., isolated from the hadal seawater of the Mariana Trench.</title>
        <authorList>
            <person name="Liu R."/>
        </authorList>
    </citation>
    <scope>NUCLEOTIDE SEQUENCE [LARGE SCALE GENOMIC DNA]</scope>
    <source>
        <strain evidence="4 5">ZXX205</strain>
    </source>
</reference>
<feature type="domain" description="PpiC" evidence="3">
    <location>
        <begin position="312"/>
        <end position="420"/>
    </location>
</feature>
<dbReference type="SUPFAM" id="SSF109998">
    <property type="entry name" value="Triger factor/SurA peptide-binding domain-like"/>
    <property type="match status" value="1"/>
</dbReference>
<evidence type="ECO:0000256" key="1">
    <source>
        <dbReference type="PROSITE-ProRule" id="PRU00278"/>
    </source>
</evidence>
<keyword evidence="1 4" id="KW-0413">Isomerase</keyword>
<dbReference type="AlphaFoldDB" id="A0A7K1GEQ8"/>
<organism evidence="4 5">
    <name type="scientific">Winogradskyella ouciana</name>
    <dbReference type="NCBI Taxonomy" id="2608631"/>
    <lineage>
        <taxon>Bacteria</taxon>
        <taxon>Pseudomonadati</taxon>
        <taxon>Bacteroidota</taxon>
        <taxon>Flavobacteriia</taxon>
        <taxon>Flavobacteriales</taxon>
        <taxon>Flavobacteriaceae</taxon>
        <taxon>Winogradskyella</taxon>
    </lineage>
</organism>
<feature type="domain" description="PpiC" evidence="3">
    <location>
        <begin position="206"/>
        <end position="309"/>
    </location>
</feature>
<accession>A0A7K1GEQ8</accession>
<keyword evidence="2" id="KW-0472">Membrane</keyword>
<dbReference type="PANTHER" id="PTHR47245">
    <property type="entry name" value="PEPTIDYLPROLYL ISOMERASE"/>
    <property type="match status" value="1"/>
</dbReference>
<feature type="transmembrane region" description="Helical" evidence="2">
    <location>
        <begin position="12"/>
        <end position="31"/>
    </location>
</feature>
<gene>
    <name evidence="4" type="ORF">F1003_12685</name>
</gene>
<dbReference type="PANTHER" id="PTHR47245:SF2">
    <property type="entry name" value="PEPTIDYL-PROLYL CIS-TRANS ISOMERASE HP_0175-RELATED"/>
    <property type="match status" value="1"/>
</dbReference>
<dbReference type="InterPro" id="IPR027304">
    <property type="entry name" value="Trigger_fact/SurA_dom_sf"/>
</dbReference>